<dbReference type="Proteomes" id="UP000499080">
    <property type="component" value="Unassembled WGS sequence"/>
</dbReference>
<organism evidence="2 3">
    <name type="scientific">Araneus ventricosus</name>
    <name type="common">Orbweaver spider</name>
    <name type="synonym">Epeira ventricosa</name>
    <dbReference type="NCBI Taxonomy" id="182803"/>
    <lineage>
        <taxon>Eukaryota</taxon>
        <taxon>Metazoa</taxon>
        <taxon>Ecdysozoa</taxon>
        <taxon>Arthropoda</taxon>
        <taxon>Chelicerata</taxon>
        <taxon>Arachnida</taxon>
        <taxon>Araneae</taxon>
        <taxon>Araneomorphae</taxon>
        <taxon>Entelegynae</taxon>
        <taxon>Araneoidea</taxon>
        <taxon>Araneidae</taxon>
        <taxon>Araneus</taxon>
    </lineage>
</organism>
<proteinExistence type="predicted"/>
<keyword evidence="3" id="KW-1185">Reference proteome</keyword>
<reference evidence="2 3" key="1">
    <citation type="journal article" date="2019" name="Sci. Rep.">
        <title>Orb-weaving spider Araneus ventricosus genome elucidates the spidroin gene catalogue.</title>
        <authorList>
            <person name="Kono N."/>
            <person name="Nakamura H."/>
            <person name="Ohtoshi R."/>
            <person name="Moran D.A.P."/>
            <person name="Shinohara A."/>
            <person name="Yoshida Y."/>
            <person name="Fujiwara M."/>
            <person name="Mori M."/>
            <person name="Tomita M."/>
            <person name="Arakawa K."/>
        </authorList>
    </citation>
    <scope>NUCLEOTIDE SEQUENCE [LARGE SCALE GENOMIC DNA]</scope>
</reference>
<evidence type="ECO:0000313" key="3">
    <source>
        <dbReference type="Proteomes" id="UP000499080"/>
    </source>
</evidence>
<gene>
    <name evidence="2" type="ORF">AVEN_62599_1</name>
</gene>
<accession>A0A4Y2U5M1</accession>
<protein>
    <submittedName>
        <fullName evidence="2">Uncharacterized protein</fullName>
    </submittedName>
</protein>
<evidence type="ECO:0000256" key="1">
    <source>
        <dbReference type="SAM" id="MobiDB-lite"/>
    </source>
</evidence>
<feature type="region of interest" description="Disordered" evidence="1">
    <location>
        <begin position="38"/>
        <end position="63"/>
    </location>
</feature>
<dbReference type="EMBL" id="BGPR01033736">
    <property type="protein sequence ID" value="GBO07803.1"/>
    <property type="molecule type" value="Genomic_DNA"/>
</dbReference>
<comment type="caution">
    <text evidence="2">The sequence shown here is derived from an EMBL/GenBank/DDBJ whole genome shotgun (WGS) entry which is preliminary data.</text>
</comment>
<name>A0A4Y2U5M1_ARAVE</name>
<evidence type="ECO:0000313" key="2">
    <source>
        <dbReference type="EMBL" id="GBO07803.1"/>
    </source>
</evidence>
<dbReference type="AlphaFoldDB" id="A0A4Y2U5M1"/>
<sequence>MKEVQVRGAVDSRGMQRVKARVQMIAYYGSSRRTVSAWQYRHQQRPTAPPRTEPATARRRPFPGMSVWLPAGVAKIPTVPTNRSGPIPPICVFA</sequence>